<dbReference type="Proteomes" id="UP000018720">
    <property type="component" value="Unassembled WGS sequence"/>
</dbReference>
<evidence type="ECO:0000313" key="2">
    <source>
        <dbReference type="EMBL" id="EJZ43973.1"/>
    </source>
</evidence>
<feature type="transmembrane region" description="Helical" evidence="1">
    <location>
        <begin position="20"/>
        <end position="42"/>
    </location>
</feature>
<keyword evidence="1" id="KW-0472">Membrane</keyword>
<feature type="transmembrane region" description="Helical" evidence="1">
    <location>
        <begin position="54"/>
        <end position="78"/>
    </location>
</feature>
<reference evidence="2 3" key="1">
    <citation type="submission" date="2012-08" db="EMBL/GenBank/DDBJ databases">
        <authorList>
            <person name="Harkins D.M."/>
            <person name="Durkin A.S."/>
            <person name="Selengut J.D."/>
            <person name="Sanka R."/>
            <person name="DePew J."/>
            <person name="Purushe J."/>
            <person name="Matthias M.A."/>
            <person name="Vinetz J.M."/>
            <person name="Sutton G.G."/>
            <person name="Nelson W.C."/>
            <person name="Fouts D.E."/>
        </authorList>
    </citation>
    <scope>NUCLEOTIDE SEQUENCE [LARGE SCALE GENOMIC DNA]</scope>
    <source>
        <strain evidence="2 3">MMD4847</strain>
    </source>
</reference>
<sequence length="79" mass="8970">MLFVPVGMVAGTGNVGEYSFFFLLLLSLIASIIIEFPFYHFSVYKLGELELSKLIFFGYLVCIHLVSYLILVGSFFAFR</sequence>
<evidence type="ECO:0000256" key="1">
    <source>
        <dbReference type="SAM" id="Phobius"/>
    </source>
</evidence>
<protein>
    <submittedName>
        <fullName evidence="2">Uncharacterized protein</fullName>
    </submittedName>
</protein>
<keyword evidence="1" id="KW-0812">Transmembrane</keyword>
<keyword evidence="1" id="KW-1133">Transmembrane helix</keyword>
<evidence type="ECO:0000313" key="3">
    <source>
        <dbReference type="Proteomes" id="UP000018720"/>
    </source>
</evidence>
<organism evidence="2 3">
    <name type="scientific">Leptospira licerasiae str. MMD4847</name>
    <dbReference type="NCBI Taxonomy" id="1049971"/>
    <lineage>
        <taxon>Bacteria</taxon>
        <taxon>Pseudomonadati</taxon>
        <taxon>Spirochaetota</taxon>
        <taxon>Spirochaetia</taxon>
        <taxon>Leptospirales</taxon>
        <taxon>Leptospiraceae</taxon>
        <taxon>Leptospira</taxon>
    </lineage>
</organism>
<comment type="caution">
    <text evidence="2">The sequence shown here is derived from an EMBL/GenBank/DDBJ whole genome shotgun (WGS) entry which is preliminary data.</text>
</comment>
<dbReference type="EMBL" id="AHOM02000001">
    <property type="protein sequence ID" value="EJZ43973.1"/>
    <property type="molecule type" value="Genomic_DNA"/>
</dbReference>
<keyword evidence="3" id="KW-1185">Reference proteome</keyword>
<accession>A0ABN0HE12</accession>
<name>A0ABN0HE12_9LEPT</name>
<proteinExistence type="predicted"/>
<gene>
    <name evidence="2" type="ORF">LEP1GSC178_2018</name>
</gene>